<evidence type="ECO:0000313" key="1">
    <source>
        <dbReference type="EMBL" id="SOY29629.1"/>
    </source>
</evidence>
<gene>
    <name evidence="1" type="ORF">AMURIS_02350</name>
</gene>
<name>A0A2K4ZGM5_9FIRM</name>
<keyword evidence="2" id="KW-1185">Reference proteome</keyword>
<sequence>MGKTKGFILNRKQYQNIRRMDHCQMTLWAESVYKSGFKDGQEATPGLTSQEIRDALQPVKGIGAKRMDSIIEALSLALEERGKAGEMA</sequence>
<accession>A0A2K4ZGM5</accession>
<dbReference type="EMBL" id="OFSM01000011">
    <property type="protein sequence ID" value="SOY29629.1"/>
    <property type="molecule type" value="Genomic_DNA"/>
</dbReference>
<dbReference type="RefSeq" id="WP_103239730.1">
    <property type="nucleotide sequence ID" value="NZ_JANJZD010000010.1"/>
</dbReference>
<dbReference type="Proteomes" id="UP000236311">
    <property type="component" value="Unassembled WGS sequence"/>
</dbReference>
<dbReference type="AlphaFoldDB" id="A0A2K4ZGM5"/>
<evidence type="ECO:0000313" key="2">
    <source>
        <dbReference type="Proteomes" id="UP000236311"/>
    </source>
</evidence>
<proteinExistence type="predicted"/>
<protein>
    <submittedName>
        <fullName evidence="1">Uncharacterized protein</fullName>
    </submittedName>
</protein>
<organism evidence="1 2">
    <name type="scientific">Acetatifactor muris</name>
    <dbReference type="NCBI Taxonomy" id="879566"/>
    <lineage>
        <taxon>Bacteria</taxon>
        <taxon>Bacillati</taxon>
        <taxon>Bacillota</taxon>
        <taxon>Clostridia</taxon>
        <taxon>Lachnospirales</taxon>
        <taxon>Lachnospiraceae</taxon>
        <taxon>Acetatifactor</taxon>
    </lineage>
</organism>
<dbReference type="OrthoDB" id="2056570at2"/>
<reference evidence="1 2" key="1">
    <citation type="submission" date="2018-01" db="EMBL/GenBank/DDBJ databases">
        <authorList>
            <person name="Gaut B.S."/>
            <person name="Morton B.R."/>
            <person name="Clegg M.T."/>
            <person name="Duvall M.R."/>
        </authorList>
    </citation>
    <scope>NUCLEOTIDE SEQUENCE [LARGE SCALE GENOMIC DNA]</scope>
    <source>
        <strain evidence="1">GP69</strain>
    </source>
</reference>